<feature type="repeat" description="ANK" evidence="3">
    <location>
        <begin position="342"/>
        <end position="374"/>
    </location>
</feature>
<dbReference type="PROSITE" id="PS50088">
    <property type="entry name" value="ANK_REPEAT"/>
    <property type="match status" value="5"/>
</dbReference>
<evidence type="ECO:0000313" key="4">
    <source>
        <dbReference type="EMBL" id="CAG9762790.1"/>
    </source>
</evidence>
<dbReference type="AlphaFoldDB" id="A0A9N9MGQ3"/>
<accession>A0A9N9MGQ3</accession>
<dbReference type="Proteomes" id="UP001152799">
    <property type="component" value="Chromosome 12"/>
</dbReference>
<dbReference type="PROSITE" id="PS50297">
    <property type="entry name" value="ANK_REP_REGION"/>
    <property type="match status" value="4"/>
</dbReference>
<dbReference type="Pfam" id="PF12796">
    <property type="entry name" value="Ank_2"/>
    <property type="match status" value="2"/>
</dbReference>
<keyword evidence="5" id="KW-1185">Reference proteome</keyword>
<feature type="repeat" description="ANK" evidence="3">
    <location>
        <begin position="242"/>
        <end position="274"/>
    </location>
</feature>
<organism evidence="4 5">
    <name type="scientific">Ceutorhynchus assimilis</name>
    <name type="common">cabbage seed weevil</name>
    <dbReference type="NCBI Taxonomy" id="467358"/>
    <lineage>
        <taxon>Eukaryota</taxon>
        <taxon>Metazoa</taxon>
        <taxon>Ecdysozoa</taxon>
        <taxon>Arthropoda</taxon>
        <taxon>Hexapoda</taxon>
        <taxon>Insecta</taxon>
        <taxon>Pterygota</taxon>
        <taxon>Neoptera</taxon>
        <taxon>Endopterygota</taxon>
        <taxon>Coleoptera</taxon>
        <taxon>Polyphaga</taxon>
        <taxon>Cucujiformia</taxon>
        <taxon>Curculionidae</taxon>
        <taxon>Ceutorhynchinae</taxon>
        <taxon>Ceutorhynchus</taxon>
    </lineage>
</organism>
<keyword evidence="2 3" id="KW-0040">ANK repeat</keyword>
<dbReference type="EMBL" id="OU892288">
    <property type="protein sequence ID" value="CAG9762790.1"/>
    <property type="molecule type" value="Genomic_DNA"/>
</dbReference>
<dbReference type="OrthoDB" id="448455at2759"/>
<reference evidence="4" key="1">
    <citation type="submission" date="2022-01" db="EMBL/GenBank/DDBJ databases">
        <authorList>
            <person name="King R."/>
        </authorList>
    </citation>
    <scope>NUCLEOTIDE SEQUENCE</scope>
</reference>
<evidence type="ECO:0000256" key="1">
    <source>
        <dbReference type="ARBA" id="ARBA00022737"/>
    </source>
</evidence>
<evidence type="ECO:0000313" key="5">
    <source>
        <dbReference type="Proteomes" id="UP001152799"/>
    </source>
</evidence>
<evidence type="ECO:0000256" key="2">
    <source>
        <dbReference type="ARBA" id="ARBA00023043"/>
    </source>
</evidence>
<dbReference type="PANTHER" id="PTHR24171">
    <property type="entry name" value="ANKYRIN REPEAT DOMAIN-CONTAINING PROTEIN 39-RELATED"/>
    <property type="match status" value="1"/>
</dbReference>
<protein>
    <submittedName>
        <fullName evidence="4">Uncharacterized protein</fullName>
    </submittedName>
</protein>
<feature type="repeat" description="ANK" evidence="3">
    <location>
        <begin position="308"/>
        <end position="341"/>
    </location>
</feature>
<sequence length="439" mass="49476">MVDCVEIMRNNSQDFLFNLKTTDFSIKNMTKGFLLEIGGSILCLETTDVDVTKVLLGQVLINLKKDTIFKDNLREILFTDISSFNTITSEQNEDFLQNFPDLLVCILDHDHEEPNEQSHVLKSWINIIKANGKKVIFIMKNSKHLEKTILDNEMENIFKLKLDKLWKENEIPSNDAVNCEVDNNIVNNESARALDESMNINLKEEESSIKTSLIGETTTENADLTVLFQSLIVTELNAVDKEGNTQLHLAARDGKTEIVESIFVHGVKKDVRNNRGLTALHLAAQMGHSAIVNMLLENGFSVDGTQINQLTPLHYASSNHDDVHLIEILLKFDAEIERKNIFGRTALHLASQNGHSTVVNLLLKNGANVNARDNHGETPMHKSISKNKQEIVSILLQHGALLNIKNYQQENALDTARSCNFPEIIQILVKHDENHSVRC</sequence>
<proteinExistence type="predicted"/>
<dbReference type="InterPro" id="IPR002110">
    <property type="entry name" value="Ankyrin_rpt"/>
</dbReference>
<dbReference type="PANTHER" id="PTHR24171:SF9">
    <property type="entry name" value="ANKYRIN REPEAT DOMAIN-CONTAINING PROTEIN 39"/>
    <property type="match status" value="1"/>
</dbReference>
<dbReference type="SUPFAM" id="SSF48403">
    <property type="entry name" value="Ankyrin repeat"/>
    <property type="match status" value="1"/>
</dbReference>
<gene>
    <name evidence="4" type="ORF">CEUTPL_LOCUS3463</name>
</gene>
<evidence type="ECO:0000256" key="3">
    <source>
        <dbReference type="PROSITE-ProRule" id="PRU00023"/>
    </source>
</evidence>
<dbReference type="InterPro" id="IPR036770">
    <property type="entry name" value="Ankyrin_rpt-contain_sf"/>
</dbReference>
<dbReference type="Pfam" id="PF00023">
    <property type="entry name" value="Ank"/>
    <property type="match status" value="1"/>
</dbReference>
<dbReference type="Gene3D" id="1.25.40.20">
    <property type="entry name" value="Ankyrin repeat-containing domain"/>
    <property type="match status" value="2"/>
</dbReference>
<keyword evidence="1" id="KW-0677">Repeat</keyword>
<feature type="repeat" description="ANK" evidence="3">
    <location>
        <begin position="375"/>
        <end position="407"/>
    </location>
</feature>
<dbReference type="PRINTS" id="PR01415">
    <property type="entry name" value="ANKYRIN"/>
</dbReference>
<dbReference type="SMART" id="SM00248">
    <property type="entry name" value="ANK"/>
    <property type="match status" value="6"/>
</dbReference>
<name>A0A9N9MGQ3_9CUCU</name>
<feature type="repeat" description="ANK" evidence="3">
    <location>
        <begin position="275"/>
        <end position="307"/>
    </location>
</feature>